<evidence type="ECO:0000256" key="2">
    <source>
        <dbReference type="SAM" id="SignalP"/>
    </source>
</evidence>
<name>A0A9P3GAA5_9APHY</name>
<dbReference type="PANTHER" id="PTHR38849:SF1">
    <property type="entry name" value="SMALL SECRETED PROTEIN"/>
    <property type="match status" value="1"/>
</dbReference>
<dbReference type="OrthoDB" id="2151417at2759"/>
<proteinExistence type="predicted"/>
<evidence type="ECO:0008006" key="5">
    <source>
        <dbReference type="Google" id="ProtNLM"/>
    </source>
</evidence>
<sequence>MARFTFISVTVLSAIAALTGAGAAPLRLRRAVTQTAANFKELAYADFQISSGTGGTAQAEANAVFVDPFAGTDLTTVSSDVLTAMNNMREAAESAETEDFNPQIDAASGAAADALQVGKIKNKVLKLTGEVQVLNIKIAQAKAKGSDTSDLESSLADEQTKLTTNIATDKSNAGKASQAVAGAAAAAAPASSSAAAKATSTKAAASKTTAAAAAPTANTDAVTQTAANFKELDYADFQISDGTGGDAEAQANAVFVDPFAGADLTTVSSDVLTAMNNMREAAESAETDDFNPQIAAASGAAADALQVGKIKNKVLKLTGEVQVLNIKIAQAKAKGSDTSDLESSLADEQTKLSTNIATDKASAGKPSQGVA</sequence>
<organism evidence="3 4">
    <name type="scientific">Phanerochaete sordida</name>
    <dbReference type="NCBI Taxonomy" id="48140"/>
    <lineage>
        <taxon>Eukaryota</taxon>
        <taxon>Fungi</taxon>
        <taxon>Dikarya</taxon>
        <taxon>Basidiomycota</taxon>
        <taxon>Agaricomycotina</taxon>
        <taxon>Agaricomycetes</taxon>
        <taxon>Polyporales</taxon>
        <taxon>Phanerochaetaceae</taxon>
        <taxon>Phanerochaete</taxon>
    </lineage>
</organism>
<protein>
    <recommendedName>
        <fullName evidence="5">Small secreted protein</fullName>
    </recommendedName>
</protein>
<feature type="chain" id="PRO_5040133226" description="Small secreted protein" evidence="2">
    <location>
        <begin position="24"/>
        <end position="371"/>
    </location>
</feature>
<comment type="caution">
    <text evidence="3">The sequence shown here is derived from an EMBL/GenBank/DDBJ whole genome shotgun (WGS) entry which is preliminary data.</text>
</comment>
<dbReference type="AlphaFoldDB" id="A0A9P3GAA5"/>
<dbReference type="Proteomes" id="UP000703269">
    <property type="component" value="Unassembled WGS sequence"/>
</dbReference>
<keyword evidence="2" id="KW-0732">Signal</keyword>
<gene>
    <name evidence="3" type="ORF">PsYK624_073720</name>
</gene>
<evidence type="ECO:0000313" key="3">
    <source>
        <dbReference type="EMBL" id="GJE91223.1"/>
    </source>
</evidence>
<dbReference type="PANTHER" id="PTHR38849">
    <property type="entry name" value="SMALL SECRETED PROTEIN"/>
    <property type="match status" value="1"/>
</dbReference>
<feature type="region of interest" description="Disordered" evidence="1">
    <location>
        <begin position="351"/>
        <end position="371"/>
    </location>
</feature>
<feature type="signal peptide" evidence="2">
    <location>
        <begin position="1"/>
        <end position="23"/>
    </location>
</feature>
<dbReference type="EMBL" id="BPQB01000020">
    <property type="protein sequence ID" value="GJE91223.1"/>
    <property type="molecule type" value="Genomic_DNA"/>
</dbReference>
<evidence type="ECO:0000256" key="1">
    <source>
        <dbReference type="SAM" id="MobiDB-lite"/>
    </source>
</evidence>
<accession>A0A9P3GAA5</accession>
<keyword evidence="4" id="KW-1185">Reference proteome</keyword>
<evidence type="ECO:0000313" key="4">
    <source>
        <dbReference type="Proteomes" id="UP000703269"/>
    </source>
</evidence>
<reference evidence="3 4" key="1">
    <citation type="submission" date="2021-08" db="EMBL/GenBank/DDBJ databases">
        <title>Draft Genome Sequence of Phanerochaete sordida strain YK-624.</title>
        <authorList>
            <person name="Mori T."/>
            <person name="Dohra H."/>
            <person name="Suzuki T."/>
            <person name="Kawagishi H."/>
            <person name="Hirai H."/>
        </authorList>
    </citation>
    <scope>NUCLEOTIDE SEQUENCE [LARGE SCALE GENOMIC DNA]</scope>
    <source>
        <strain evidence="3 4">YK-624</strain>
    </source>
</reference>